<keyword evidence="1" id="KW-0472">Membrane</keyword>
<organism evidence="2 3">
    <name type="scientific">Ornithinibacter aureus</name>
    <dbReference type="NCBI Taxonomy" id="622664"/>
    <lineage>
        <taxon>Bacteria</taxon>
        <taxon>Bacillati</taxon>
        <taxon>Actinomycetota</taxon>
        <taxon>Actinomycetes</taxon>
        <taxon>Micrococcales</taxon>
        <taxon>Intrasporangiaceae</taxon>
        <taxon>Ornithinibacter</taxon>
    </lineage>
</organism>
<evidence type="ECO:0000313" key="2">
    <source>
        <dbReference type="EMBL" id="GAA4396030.1"/>
    </source>
</evidence>
<keyword evidence="1" id="KW-1133">Transmembrane helix</keyword>
<comment type="caution">
    <text evidence="2">The sequence shown here is derived from an EMBL/GenBank/DDBJ whole genome shotgun (WGS) entry which is preliminary data.</text>
</comment>
<keyword evidence="3" id="KW-1185">Reference proteome</keyword>
<keyword evidence="1" id="KW-0812">Transmembrane</keyword>
<gene>
    <name evidence="2" type="ORF">GCM10023153_18610</name>
</gene>
<accession>A0ABP8JTW7</accession>
<sequence>MMPGSAPWRPTSFGSPIAMVALSLAFLALGWWANEQAKVVRATDVWAYNALAAMALLVGVLFLPFAGAGFYRVIHNRRALKR</sequence>
<name>A0ABP8JTW7_9MICO</name>
<evidence type="ECO:0000313" key="3">
    <source>
        <dbReference type="Proteomes" id="UP001500390"/>
    </source>
</evidence>
<evidence type="ECO:0000256" key="1">
    <source>
        <dbReference type="SAM" id="Phobius"/>
    </source>
</evidence>
<proteinExistence type="predicted"/>
<feature type="transmembrane region" description="Helical" evidence="1">
    <location>
        <begin position="12"/>
        <end position="33"/>
    </location>
</feature>
<protein>
    <submittedName>
        <fullName evidence="2">Uncharacterized protein</fullName>
    </submittedName>
</protein>
<dbReference type="EMBL" id="BAABFX010000026">
    <property type="protein sequence ID" value="GAA4396030.1"/>
    <property type="molecule type" value="Genomic_DNA"/>
</dbReference>
<feature type="transmembrane region" description="Helical" evidence="1">
    <location>
        <begin position="45"/>
        <end position="74"/>
    </location>
</feature>
<reference evidence="3" key="1">
    <citation type="journal article" date="2019" name="Int. J. Syst. Evol. Microbiol.">
        <title>The Global Catalogue of Microorganisms (GCM) 10K type strain sequencing project: providing services to taxonomists for standard genome sequencing and annotation.</title>
        <authorList>
            <consortium name="The Broad Institute Genomics Platform"/>
            <consortium name="The Broad Institute Genome Sequencing Center for Infectious Disease"/>
            <person name="Wu L."/>
            <person name="Ma J."/>
        </authorList>
    </citation>
    <scope>NUCLEOTIDE SEQUENCE [LARGE SCALE GENOMIC DNA]</scope>
    <source>
        <strain evidence="3">JCM 17738</strain>
    </source>
</reference>
<dbReference type="Proteomes" id="UP001500390">
    <property type="component" value="Unassembled WGS sequence"/>
</dbReference>